<dbReference type="PATRIC" id="fig|1158607.3.peg.2611"/>
<evidence type="ECO:0000256" key="6">
    <source>
        <dbReference type="ARBA" id="ARBA00023136"/>
    </source>
</evidence>
<evidence type="ECO:0000256" key="4">
    <source>
        <dbReference type="ARBA" id="ARBA00022692"/>
    </source>
</evidence>
<dbReference type="InterPro" id="IPR049177">
    <property type="entry name" value="MgtC_SapB_SrpB_YhiD_N"/>
</dbReference>
<keyword evidence="6 7" id="KW-0472">Membrane</keyword>
<dbReference type="AlphaFoldDB" id="R2QFD4"/>
<keyword evidence="10" id="KW-1185">Reference proteome</keyword>
<dbReference type="EMBL" id="AJAQ01000016">
    <property type="protein sequence ID" value="EOH93928.1"/>
    <property type="molecule type" value="Genomic_DNA"/>
</dbReference>
<feature type="transmembrane region" description="Helical" evidence="7">
    <location>
        <begin position="20"/>
        <end position="39"/>
    </location>
</feature>
<organism evidence="9 10">
    <name type="scientific">Enterococcus pallens ATCC BAA-351</name>
    <dbReference type="NCBI Taxonomy" id="1158607"/>
    <lineage>
        <taxon>Bacteria</taxon>
        <taxon>Bacillati</taxon>
        <taxon>Bacillota</taxon>
        <taxon>Bacilli</taxon>
        <taxon>Lactobacillales</taxon>
        <taxon>Enterococcaceae</taxon>
        <taxon>Enterococcus</taxon>
    </lineage>
</organism>
<dbReference type="PRINTS" id="PR01837">
    <property type="entry name" value="MGTCSAPBPROT"/>
</dbReference>
<evidence type="ECO:0000259" key="8">
    <source>
        <dbReference type="Pfam" id="PF02308"/>
    </source>
</evidence>
<keyword evidence="3" id="KW-1003">Cell membrane</keyword>
<dbReference type="Proteomes" id="UP000013782">
    <property type="component" value="Unassembled WGS sequence"/>
</dbReference>
<evidence type="ECO:0000313" key="10">
    <source>
        <dbReference type="Proteomes" id="UP000013782"/>
    </source>
</evidence>
<feature type="transmembrane region" description="Helical" evidence="7">
    <location>
        <begin position="75"/>
        <end position="95"/>
    </location>
</feature>
<comment type="similarity">
    <text evidence="2">Belongs to the MgtC/SapB family.</text>
</comment>
<sequence length="223" mass="24502">MSLLAGSLIGLERQWRKKLAGVRTMVLVSIGATIFVSLSTMMVSDSSPSRIAAQVVSGIGFLAGGIILRDGFSVTGLNTAATLWCTAAVGAMIGASFVKEGFLAAVMIVLVNIVIRFVSQSFDQFAEEYRPNQTARENCFLIVTGRNSAEMILRTEIITQLDRYYLSFCHFQCQDLADDITQLQVEIEPTATIELAMQEIIANLSKNKDVLEIHQLSKEEISW</sequence>
<protein>
    <recommendedName>
        <fullName evidence="8">MgtC/SapB/SrpB/YhiD N-terminal domain-containing protein</fullName>
    </recommendedName>
</protein>
<dbReference type="PANTHER" id="PTHR33778">
    <property type="entry name" value="PROTEIN MGTC"/>
    <property type="match status" value="1"/>
</dbReference>
<name>R2QFD4_9ENTE</name>
<dbReference type="HOGENOM" id="CLU_079292_0_0_9"/>
<keyword evidence="4 7" id="KW-0812">Transmembrane</keyword>
<dbReference type="InterPro" id="IPR003416">
    <property type="entry name" value="MgtC/SapB/SrpB/YhiD_fam"/>
</dbReference>
<evidence type="ECO:0000256" key="3">
    <source>
        <dbReference type="ARBA" id="ARBA00022475"/>
    </source>
</evidence>
<reference evidence="9 10" key="1">
    <citation type="submission" date="2013-02" db="EMBL/GenBank/DDBJ databases">
        <title>The Genome Sequence of Enterococcus pallens BAA-351.</title>
        <authorList>
            <consortium name="The Broad Institute Genome Sequencing Platform"/>
            <consortium name="The Broad Institute Genome Sequencing Center for Infectious Disease"/>
            <person name="Earl A.M."/>
            <person name="Gilmore M.S."/>
            <person name="Lebreton F."/>
            <person name="Walker B."/>
            <person name="Young S.K."/>
            <person name="Zeng Q."/>
            <person name="Gargeya S."/>
            <person name="Fitzgerald M."/>
            <person name="Haas B."/>
            <person name="Abouelleil A."/>
            <person name="Alvarado L."/>
            <person name="Arachchi H.M."/>
            <person name="Berlin A.M."/>
            <person name="Chapman S.B."/>
            <person name="Dewar J."/>
            <person name="Goldberg J."/>
            <person name="Griggs A."/>
            <person name="Gujja S."/>
            <person name="Hansen M."/>
            <person name="Howarth C."/>
            <person name="Imamovic A."/>
            <person name="Larimer J."/>
            <person name="McCowan C."/>
            <person name="Murphy C."/>
            <person name="Neiman D."/>
            <person name="Pearson M."/>
            <person name="Priest M."/>
            <person name="Roberts A."/>
            <person name="Saif S."/>
            <person name="Shea T."/>
            <person name="Sisk P."/>
            <person name="Sykes S."/>
            <person name="Wortman J."/>
            <person name="Nusbaum C."/>
            <person name="Birren B."/>
        </authorList>
    </citation>
    <scope>NUCLEOTIDE SEQUENCE [LARGE SCALE GENOMIC DNA]</scope>
    <source>
        <strain evidence="9 10">ATCC BAA-351</strain>
    </source>
</reference>
<dbReference type="STRING" id="160454.RV10_GL002302"/>
<evidence type="ECO:0000256" key="7">
    <source>
        <dbReference type="SAM" id="Phobius"/>
    </source>
</evidence>
<keyword evidence="5 7" id="KW-1133">Transmembrane helix</keyword>
<dbReference type="PANTHER" id="PTHR33778:SF3">
    <property type="entry name" value="PROTEIN MGTC"/>
    <property type="match status" value="1"/>
</dbReference>
<feature type="domain" description="MgtC/SapB/SrpB/YhiD N-terminal" evidence="8">
    <location>
        <begin position="1"/>
        <end position="119"/>
    </location>
</feature>
<comment type="subcellular location">
    <subcellularLocation>
        <location evidence="1">Cell membrane</location>
        <topology evidence="1">Multi-pass membrane protein</topology>
    </subcellularLocation>
</comment>
<evidence type="ECO:0000256" key="1">
    <source>
        <dbReference type="ARBA" id="ARBA00004651"/>
    </source>
</evidence>
<dbReference type="GO" id="GO:0005886">
    <property type="term" value="C:plasma membrane"/>
    <property type="evidence" value="ECO:0007669"/>
    <property type="project" value="UniProtKB-SubCell"/>
</dbReference>
<feature type="transmembrane region" description="Helical" evidence="7">
    <location>
        <begin position="51"/>
        <end position="68"/>
    </location>
</feature>
<dbReference type="eggNOG" id="COG1285">
    <property type="taxonomic scope" value="Bacteria"/>
</dbReference>
<evidence type="ECO:0000313" key="9">
    <source>
        <dbReference type="EMBL" id="EOH93928.1"/>
    </source>
</evidence>
<evidence type="ECO:0000256" key="5">
    <source>
        <dbReference type="ARBA" id="ARBA00022989"/>
    </source>
</evidence>
<proteinExistence type="inferred from homology"/>
<comment type="caution">
    <text evidence="9">The sequence shown here is derived from an EMBL/GenBank/DDBJ whole genome shotgun (WGS) entry which is preliminary data.</text>
</comment>
<accession>R2QFD4</accession>
<dbReference type="Pfam" id="PF02308">
    <property type="entry name" value="MgtC"/>
    <property type="match status" value="1"/>
</dbReference>
<feature type="transmembrane region" description="Helical" evidence="7">
    <location>
        <begin position="101"/>
        <end position="119"/>
    </location>
</feature>
<evidence type="ECO:0000256" key="2">
    <source>
        <dbReference type="ARBA" id="ARBA00009298"/>
    </source>
</evidence>
<gene>
    <name evidence="9" type="ORF">UAU_02624</name>
</gene>